<feature type="domain" description="Methylguanine DNA methyltransferase ribonuclease-like" evidence="11">
    <location>
        <begin position="2"/>
        <end position="67"/>
    </location>
</feature>
<dbReference type="KEGG" id="sazo:D1868_00155"/>
<organism evidence="12 13">
    <name type="scientific">Stygiolobus azoricus</name>
    <dbReference type="NCBI Taxonomy" id="41675"/>
    <lineage>
        <taxon>Archaea</taxon>
        <taxon>Thermoproteota</taxon>
        <taxon>Thermoprotei</taxon>
        <taxon>Sulfolobales</taxon>
        <taxon>Sulfolobaceae</taxon>
        <taxon>Stygiolobus</taxon>
    </lineage>
</organism>
<dbReference type="GeneID" id="42797441"/>
<dbReference type="PANTHER" id="PTHR10815:SF13">
    <property type="entry name" value="METHYLATED-DNA--PROTEIN-CYSTEINE METHYLTRANSFERASE"/>
    <property type="match status" value="1"/>
</dbReference>
<name>A0A650CL10_9CREN</name>
<dbReference type="EMBL" id="CP045483">
    <property type="protein sequence ID" value="QGR18561.1"/>
    <property type="molecule type" value="Genomic_DNA"/>
</dbReference>
<evidence type="ECO:0000256" key="8">
    <source>
        <dbReference type="ARBA" id="ARBA00049348"/>
    </source>
</evidence>
<proteinExistence type="inferred from homology"/>
<dbReference type="InterPro" id="IPR014048">
    <property type="entry name" value="MethylDNA_cys_MeTrfase_DNA-bd"/>
</dbReference>
<comment type="subcellular location">
    <subcellularLocation>
        <location evidence="9">Cytoplasm</location>
    </subcellularLocation>
</comment>
<keyword evidence="13" id="KW-1185">Reference proteome</keyword>
<evidence type="ECO:0000313" key="13">
    <source>
        <dbReference type="Proteomes" id="UP000423396"/>
    </source>
</evidence>
<dbReference type="Proteomes" id="UP000423396">
    <property type="component" value="Chromosome"/>
</dbReference>
<dbReference type="InterPro" id="IPR036388">
    <property type="entry name" value="WH-like_DNA-bd_sf"/>
</dbReference>
<keyword evidence="4 9" id="KW-0489">Methyltransferase</keyword>
<keyword evidence="5 9" id="KW-0808">Transferase</keyword>
<comment type="similarity">
    <text evidence="2 9">Belongs to the MGMT family.</text>
</comment>
<evidence type="ECO:0000256" key="9">
    <source>
        <dbReference type="HAMAP-Rule" id="MF_00772"/>
    </source>
</evidence>
<dbReference type="InterPro" id="IPR008332">
    <property type="entry name" value="MethylG_MeTrfase_N"/>
</dbReference>
<comment type="miscellaneous">
    <text evidence="9">This enzyme catalyzes only one turnover and therefore is not strictly catalytic. According to one definition, an enzyme is a biocatalyst that acts repeatedly and over many reaction cycles.</text>
</comment>
<evidence type="ECO:0000313" key="12">
    <source>
        <dbReference type="EMBL" id="QGR18561.1"/>
    </source>
</evidence>
<comment type="function">
    <text evidence="9">Involved in the cellular defense against the biological effects of O6-methylguanine (O6-MeG) and O4-methylthymine (O4-MeT) in DNA. Repairs the methylated nucleobase in DNA by stoichiometrically transferring the methyl group to a cysteine residue in the enzyme. This is a suicide reaction: the enzyme is irreversibly inactivated.</text>
</comment>
<dbReference type="OrthoDB" id="372118at2157"/>
<keyword evidence="7 9" id="KW-0234">DNA repair</keyword>
<dbReference type="HAMAP" id="MF_00772">
    <property type="entry name" value="OGT"/>
    <property type="match status" value="1"/>
</dbReference>
<dbReference type="InterPro" id="IPR001497">
    <property type="entry name" value="MethylDNA_cys_MeTrfase_AS"/>
</dbReference>
<dbReference type="NCBIfam" id="TIGR00589">
    <property type="entry name" value="ogt"/>
    <property type="match status" value="1"/>
</dbReference>
<dbReference type="FunFam" id="1.10.10.10:FF:000214">
    <property type="entry name" value="Methylated-DNA--protein-cysteine methyltransferase"/>
    <property type="match status" value="1"/>
</dbReference>
<feature type="domain" description="Methylated-DNA-[protein]-cysteine S-methyltransferase DNA binding" evidence="10">
    <location>
        <begin position="72"/>
        <end position="148"/>
    </location>
</feature>
<comment type="catalytic activity">
    <reaction evidence="8 9">
        <text>a 6-O-methyl-2'-deoxyguanosine in DNA + L-cysteinyl-[protein] = S-methyl-L-cysteinyl-[protein] + a 2'-deoxyguanosine in DNA</text>
        <dbReference type="Rhea" id="RHEA:24000"/>
        <dbReference type="Rhea" id="RHEA-COMP:10131"/>
        <dbReference type="Rhea" id="RHEA-COMP:10132"/>
        <dbReference type="Rhea" id="RHEA-COMP:11367"/>
        <dbReference type="Rhea" id="RHEA-COMP:11368"/>
        <dbReference type="ChEBI" id="CHEBI:29950"/>
        <dbReference type="ChEBI" id="CHEBI:82612"/>
        <dbReference type="ChEBI" id="CHEBI:85445"/>
        <dbReference type="ChEBI" id="CHEBI:85448"/>
        <dbReference type="EC" id="2.1.1.63"/>
    </reaction>
</comment>
<comment type="catalytic activity">
    <reaction evidence="1 9">
        <text>a 4-O-methyl-thymidine in DNA + L-cysteinyl-[protein] = a thymidine in DNA + S-methyl-L-cysteinyl-[protein]</text>
        <dbReference type="Rhea" id="RHEA:53428"/>
        <dbReference type="Rhea" id="RHEA-COMP:10131"/>
        <dbReference type="Rhea" id="RHEA-COMP:10132"/>
        <dbReference type="Rhea" id="RHEA-COMP:13555"/>
        <dbReference type="Rhea" id="RHEA-COMP:13556"/>
        <dbReference type="ChEBI" id="CHEBI:29950"/>
        <dbReference type="ChEBI" id="CHEBI:82612"/>
        <dbReference type="ChEBI" id="CHEBI:137386"/>
        <dbReference type="ChEBI" id="CHEBI:137387"/>
        <dbReference type="EC" id="2.1.1.63"/>
    </reaction>
</comment>
<dbReference type="PROSITE" id="PS00374">
    <property type="entry name" value="MGMT"/>
    <property type="match status" value="1"/>
</dbReference>
<gene>
    <name evidence="9" type="primary">ogt</name>
    <name evidence="12" type="ORF">D1868_00155</name>
</gene>
<dbReference type="InterPro" id="IPR036217">
    <property type="entry name" value="MethylDNA_cys_MeTrfase_DNAb"/>
</dbReference>
<feature type="active site" description="Nucleophile; methyl group acceptor" evidence="9">
    <location>
        <position position="120"/>
    </location>
</feature>
<dbReference type="SUPFAM" id="SSF53155">
    <property type="entry name" value="Methylated DNA-protein cysteine methyltransferase domain"/>
    <property type="match status" value="1"/>
</dbReference>
<dbReference type="InterPro" id="IPR036631">
    <property type="entry name" value="MGMT_N_sf"/>
</dbReference>
<evidence type="ECO:0000256" key="4">
    <source>
        <dbReference type="ARBA" id="ARBA00022603"/>
    </source>
</evidence>
<dbReference type="Pfam" id="PF01035">
    <property type="entry name" value="DNA_binding_1"/>
    <property type="match status" value="1"/>
</dbReference>
<dbReference type="AlphaFoldDB" id="A0A650CL10"/>
<keyword evidence="3 9" id="KW-0963">Cytoplasm</keyword>
<dbReference type="GO" id="GO:0005737">
    <property type="term" value="C:cytoplasm"/>
    <property type="evidence" value="ECO:0007669"/>
    <property type="project" value="UniProtKB-SubCell"/>
</dbReference>
<dbReference type="RefSeq" id="WP_156004744.1">
    <property type="nucleotide sequence ID" value="NZ_CP045483.1"/>
</dbReference>
<evidence type="ECO:0000256" key="6">
    <source>
        <dbReference type="ARBA" id="ARBA00022763"/>
    </source>
</evidence>
<dbReference type="SUPFAM" id="SSF46767">
    <property type="entry name" value="Methylated DNA-protein cysteine methyltransferase, C-terminal domain"/>
    <property type="match status" value="1"/>
</dbReference>
<evidence type="ECO:0000256" key="3">
    <source>
        <dbReference type="ARBA" id="ARBA00022490"/>
    </source>
</evidence>
<protein>
    <recommendedName>
        <fullName evidence="9">Methylated-DNA--protein-cysteine methyltransferase</fullName>
        <ecNumber evidence="9">2.1.1.63</ecNumber>
    </recommendedName>
    <alternativeName>
        <fullName evidence="9">6-O-methylguanine-DNA methyltransferase</fullName>
        <shortName evidence="9">MGMT</shortName>
    </alternativeName>
    <alternativeName>
        <fullName evidence="9">O-6-methylguanine-DNA-alkyltransferase</fullName>
    </alternativeName>
</protein>
<accession>A0A650CL10</accession>
<evidence type="ECO:0000259" key="11">
    <source>
        <dbReference type="Pfam" id="PF02870"/>
    </source>
</evidence>
<dbReference type="GO" id="GO:0003908">
    <property type="term" value="F:methylated-DNA-[protein]-cysteine S-methyltransferase activity"/>
    <property type="evidence" value="ECO:0007669"/>
    <property type="project" value="UniProtKB-UniRule"/>
</dbReference>
<dbReference type="EC" id="2.1.1.63" evidence="9"/>
<evidence type="ECO:0000256" key="2">
    <source>
        <dbReference type="ARBA" id="ARBA00008711"/>
    </source>
</evidence>
<sequence>MIVYGVYKSPLGTITVARSEKGFIMLDFCECVEKELLDNSFFTDFFHLLDKYFEGKEVDFSMVPLDINVNTFRRRVFNETRKIKWGQVKTYKEIADTLKTSPRAVGVALSKNPVLLIIPCHRVVAENGIGGYSRGVELKRKLLELEGIKLDEENK</sequence>
<dbReference type="Gene3D" id="3.30.160.70">
    <property type="entry name" value="Methylated DNA-protein cysteine methyltransferase domain"/>
    <property type="match status" value="1"/>
</dbReference>
<evidence type="ECO:0000259" key="10">
    <source>
        <dbReference type="Pfam" id="PF01035"/>
    </source>
</evidence>
<dbReference type="Pfam" id="PF02870">
    <property type="entry name" value="Methyltransf_1N"/>
    <property type="match status" value="1"/>
</dbReference>
<dbReference type="InterPro" id="IPR023546">
    <property type="entry name" value="MGMT"/>
</dbReference>
<dbReference type="PANTHER" id="PTHR10815">
    <property type="entry name" value="METHYLATED-DNA--PROTEIN-CYSTEINE METHYLTRANSFERASE"/>
    <property type="match status" value="1"/>
</dbReference>
<keyword evidence="6 9" id="KW-0227">DNA damage</keyword>
<dbReference type="GO" id="GO:0006307">
    <property type="term" value="P:DNA alkylation repair"/>
    <property type="evidence" value="ECO:0007669"/>
    <property type="project" value="UniProtKB-UniRule"/>
</dbReference>
<evidence type="ECO:0000256" key="1">
    <source>
        <dbReference type="ARBA" id="ARBA00001286"/>
    </source>
</evidence>
<evidence type="ECO:0000256" key="7">
    <source>
        <dbReference type="ARBA" id="ARBA00023204"/>
    </source>
</evidence>
<evidence type="ECO:0000256" key="5">
    <source>
        <dbReference type="ARBA" id="ARBA00022679"/>
    </source>
</evidence>
<dbReference type="GO" id="GO:0032259">
    <property type="term" value="P:methylation"/>
    <property type="evidence" value="ECO:0007669"/>
    <property type="project" value="UniProtKB-KW"/>
</dbReference>
<reference evidence="12 13" key="1">
    <citation type="submission" date="2019-10" db="EMBL/GenBank/DDBJ databases">
        <title>Genome Sequences from Six Type Strain Members of the Archaeal Family Sulfolobaceae: Acidianus ambivalens, Acidianus infernus, Metallosphaera prunae, Stygiolobus azoricus, Sulfolobus metallicus, and Sulfurisphaera ohwakuensis.</title>
        <authorList>
            <person name="Counts J.A."/>
            <person name="Kelly R.M."/>
        </authorList>
    </citation>
    <scope>NUCLEOTIDE SEQUENCE [LARGE SCALE GENOMIC DNA]</scope>
    <source>
        <strain evidence="12 13">FC6</strain>
    </source>
</reference>
<dbReference type="Gene3D" id="1.10.10.10">
    <property type="entry name" value="Winged helix-like DNA-binding domain superfamily/Winged helix DNA-binding domain"/>
    <property type="match status" value="1"/>
</dbReference>
<dbReference type="CDD" id="cd06445">
    <property type="entry name" value="ATase"/>
    <property type="match status" value="1"/>
</dbReference>